<dbReference type="PROSITE" id="PS50835">
    <property type="entry name" value="IG_LIKE"/>
    <property type="match status" value="4"/>
</dbReference>
<dbReference type="GeneTree" id="ENSGT00940000163076"/>
<sequence>GAAGSSVTVPTVFPLVACSGGTSSSVVVACLVDGYFPEPVKVTWDSGTSPAVTRTFPASRRPSGTYTLGSQLRVTSGQPDSLQCTVEHPRHFGGFPPPPPPPAAPPLLTSPPLLPSPAVFKRHVPTVGLFHACDVDSVHLVCLVSHFSPAAVTVEWLVDDQRLSPAPSVDPVVPEATGGTFRTSSHLNVSLEDWQQKTFSCKVTHPGSGSVQEVTVFILPPTPSELYVSQNPKLRCLATSLPSDEGVVVSWTRKRGGTLRPQLHPLRAQFNGTFTATSEVPISTHDWEGGETFTCTINHAELPSPISRSISKKPGKALRPPPVYLLAPPSEELSGNRDTLSLTCLVRGFYPEDISVEWQKNQETLDASTYDTVQPLKEKTGDASYFLYSRLVVKREEWNRGTTFVCMVVHEALPMKFIQRSISKSPGKK</sequence>
<keyword evidence="1" id="KW-0393">Immunoglobulin domain</keyword>
<dbReference type="InterPro" id="IPR003597">
    <property type="entry name" value="Ig_C1-set"/>
</dbReference>
<dbReference type="Gene3D" id="2.60.40.10">
    <property type="entry name" value="Immunoglobulins"/>
    <property type="match status" value="4"/>
</dbReference>
<organism evidence="3 4">
    <name type="scientific">Aquila chrysaetos chrysaetos</name>
    <dbReference type="NCBI Taxonomy" id="223781"/>
    <lineage>
        <taxon>Eukaryota</taxon>
        <taxon>Metazoa</taxon>
        <taxon>Chordata</taxon>
        <taxon>Craniata</taxon>
        <taxon>Vertebrata</taxon>
        <taxon>Euteleostomi</taxon>
        <taxon>Archelosauria</taxon>
        <taxon>Archosauria</taxon>
        <taxon>Dinosauria</taxon>
        <taxon>Saurischia</taxon>
        <taxon>Theropoda</taxon>
        <taxon>Coelurosauria</taxon>
        <taxon>Aves</taxon>
        <taxon>Neognathae</taxon>
        <taxon>Neoaves</taxon>
        <taxon>Telluraves</taxon>
        <taxon>Accipitrimorphae</taxon>
        <taxon>Accipitriformes</taxon>
        <taxon>Accipitridae</taxon>
        <taxon>Accipitrinae</taxon>
        <taxon>Aquila</taxon>
    </lineage>
</organism>
<dbReference type="FunFam" id="2.60.40.10:FF:000998">
    <property type="entry name" value="Immunoglobulin heavy constant epsilon"/>
    <property type="match status" value="1"/>
</dbReference>
<dbReference type="Pfam" id="PF07654">
    <property type="entry name" value="C1-set"/>
    <property type="match status" value="4"/>
</dbReference>
<dbReference type="PROSITE" id="PS00290">
    <property type="entry name" value="IG_MHC"/>
    <property type="match status" value="1"/>
</dbReference>
<dbReference type="InterPro" id="IPR013783">
    <property type="entry name" value="Ig-like_fold"/>
</dbReference>
<dbReference type="AlphaFoldDB" id="A0A663F5D9"/>
<dbReference type="InterPro" id="IPR007110">
    <property type="entry name" value="Ig-like_dom"/>
</dbReference>
<reference evidence="3" key="2">
    <citation type="submission" date="2025-09" db="UniProtKB">
        <authorList>
            <consortium name="Ensembl"/>
        </authorList>
    </citation>
    <scope>IDENTIFICATION</scope>
</reference>
<dbReference type="SUPFAM" id="SSF48726">
    <property type="entry name" value="Immunoglobulin"/>
    <property type="match status" value="4"/>
</dbReference>
<accession>A0A663F5D9</accession>
<keyword evidence="4" id="KW-1185">Reference proteome</keyword>
<dbReference type="InterPro" id="IPR050380">
    <property type="entry name" value="Immune_Resp_Modulators"/>
</dbReference>
<dbReference type="InterPro" id="IPR036179">
    <property type="entry name" value="Ig-like_dom_sf"/>
</dbReference>
<feature type="domain" description="Ig-like" evidence="2">
    <location>
        <begin position="10"/>
        <end position="88"/>
    </location>
</feature>
<evidence type="ECO:0000313" key="3">
    <source>
        <dbReference type="Ensembl" id="ENSACCP00020019652.1"/>
    </source>
</evidence>
<dbReference type="Ensembl" id="ENSACCT00020020516.1">
    <property type="protein sequence ID" value="ENSACCP00020019652.1"/>
    <property type="gene ID" value="ENSACCG00020013291.1"/>
</dbReference>
<dbReference type="CDD" id="cd05768">
    <property type="entry name" value="IgC1_CH3_IgAGD_CH4_IgAEM"/>
    <property type="match status" value="1"/>
</dbReference>
<reference evidence="3" key="1">
    <citation type="submission" date="2025-08" db="UniProtKB">
        <authorList>
            <consortium name="Ensembl"/>
        </authorList>
    </citation>
    <scope>IDENTIFICATION</scope>
</reference>
<evidence type="ECO:0000259" key="2">
    <source>
        <dbReference type="PROSITE" id="PS50835"/>
    </source>
</evidence>
<dbReference type="Proteomes" id="UP000472275">
    <property type="component" value="Unassembled WGS sequence"/>
</dbReference>
<feature type="domain" description="Ig-like" evidence="2">
    <location>
        <begin position="125"/>
        <end position="217"/>
    </location>
</feature>
<evidence type="ECO:0000256" key="1">
    <source>
        <dbReference type="ARBA" id="ARBA00023319"/>
    </source>
</evidence>
<dbReference type="InterPro" id="IPR003006">
    <property type="entry name" value="Ig/MHC_CS"/>
</dbReference>
<protein>
    <recommendedName>
        <fullName evidence="2">Ig-like domain-containing protein</fullName>
    </recommendedName>
</protein>
<feature type="domain" description="Ig-like" evidence="2">
    <location>
        <begin position="321"/>
        <end position="423"/>
    </location>
</feature>
<dbReference type="PANTHER" id="PTHR23411">
    <property type="entry name" value="TAPASIN"/>
    <property type="match status" value="1"/>
</dbReference>
<evidence type="ECO:0000313" key="4">
    <source>
        <dbReference type="Proteomes" id="UP000472275"/>
    </source>
</evidence>
<proteinExistence type="predicted"/>
<dbReference type="SMART" id="SM00407">
    <property type="entry name" value="IGc1"/>
    <property type="match status" value="4"/>
</dbReference>
<feature type="domain" description="Ig-like" evidence="2">
    <location>
        <begin position="221"/>
        <end position="311"/>
    </location>
</feature>
<dbReference type="FunFam" id="2.60.40.10:FF:000463">
    <property type="entry name" value="Immunoglobulin heavy constant gamma 1"/>
    <property type="match status" value="1"/>
</dbReference>
<name>A0A663F5D9_AQUCH</name>